<accession>A0A5N8XWE5</accession>
<keyword evidence="2" id="KW-1185">Reference proteome</keyword>
<evidence type="ECO:0000313" key="1">
    <source>
        <dbReference type="EMBL" id="MPY63398.1"/>
    </source>
</evidence>
<protein>
    <recommendedName>
        <fullName evidence="3">Secreted protein</fullName>
    </recommendedName>
</protein>
<dbReference type="OrthoDB" id="5124141at2"/>
<dbReference type="RefSeq" id="WP_152776679.1">
    <property type="nucleotide sequence ID" value="NZ_VJZC01000561.1"/>
</dbReference>
<sequence length="187" mass="20977">MTVVVSRPLLYIDVDGPLNPYAAKPERRPDGYGTHRMKPPGWVAQHPGAPWAHVKPLRVWLNPDHGRRLLDLSDRYDLVWATTWGRDANDYISPVLGLPDLPVVDWPVRHDAASDGTFWKTRHLVAHASGRPFAWVDDELGDRDRVFVRTHHVGQALLRHVDARLGLRAPDFEAVAAFARTLGTGPA</sequence>
<gene>
    <name evidence="1" type="ORF">FNH08_41460</name>
</gene>
<evidence type="ECO:0008006" key="3">
    <source>
        <dbReference type="Google" id="ProtNLM"/>
    </source>
</evidence>
<dbReference type="AlphaFoldDB" id="A0A5N8XWE5"/>
<evidence type="ECO:0000313" key="2">
    <source>
        <dbReference type="Proteomes" id="UP000400924"/>
    </source>
</evidence>
<comment type="caution">
    <text evidence="1">The sequence shown here is derived from an EMBL/GenBank/DDBJ whole genome shotgun (WGS) entry which is preliminary data.</text>
</comment>
<organism evidence="1 2">
    <name type="scientific">Streptomyces spongiae</name>
    <dbReference type="NCBI Taxonomy" id="565072"/>
    <lineage>
        <taxon>Bacteria</taxon>
        <taxon>Bacillati</taxon>
        <taxon>Actinomycetota</taxon>
        <taxon>Actinomycetes</taxon>
        <taxon>Kitasatosporales</taxon>
        <taxon>Streptomycetaceae</taxon>
        <taxon>Streptomyces</taxon>
    </lineage>
</organism>
<name>A0A5N8XWE5_9ACTN</name>
<proteinExistence type="predicted"/>
<dbReference type="EMBL" id="VJZC01000561">
    <property type="protein sequence ID" value="MPY63398.1"/>
    <property type="molecule type" value="Genomic_DNA"/>
</dbReference>
<reference evidence="1 2" key="1">
    <citation type="submission" date="2019-07" db="EMBL/GenBank/DDBJ databases">
        <title>New species of Amycolatopsis and Streptomyces.</title>
        <authorList>
            <person name="Duangmal K."/>
            <person name="Teo W.F.A."/>
            <person name="Lipun K."/>
        </authorList>
    </citation>
    <scope>NUCLEOTIDE SEQUENCE [LARGE SCALE GENOMIC DNA]</scope>
    <source>
        <strain evidence="1 2">NBRC 106415</strain>
    </source>
</reference>
<dbReference type="Proteomes" id="UP000400924">
    <property type="component" value="Unassembled WGS sequence"/>
</dbReference>
<dbReference type="Pfam" id="PF18143">
    <property type="entry name" value="HAD_SAK_2"/>
    <property type="match status" value="1"/>
</dbReference>